<dbReference type="NCBIfam" id="TIGR03083">
    <property type="entry name" value="maleylpyruvate isomerase family mycothiol-dependent enzyme"/>
    <property type="match status" value="1"/>
</dbReference>
<feature type="domain" description="Mycothiol-dependent maleylpyruvate isomerase metal-binding" evidence="3">
    <location>
        <begin position="11"/>
        <end position="144"/>
    </location>
</feature>
<feature type="domain" description="MDMPI C-terminal" evidence="2">
    <location>
        <begin position="156"/>
        <end position="262"/>
    </location>
</feature>
<dbReference type="RefSeq" id="WP_190022873.1">
    <property type="nucleotide sequence ID" value="NZ_BMUT01000007.1"/>
</dbReference>
<name>A0ABQ2YNH8_9ACTN</name>
<accession>A0ABQ2YNH8</accession>
<evidence type="ECO:0000313" key="5">
    <source>
        <dbReference type="Proteomes" id="UP000659223"/>
    </source>
</evidence>
<comment type="caution">
    <text evidence="4">The sequence shown here is derived from an EMBL/GenBank/DDBJ whole genome shotgun (WGS) entry which is preliminary data.</text>
</comment>
<evidence type="ECO:0000259" key="3">
    <source>
        <dbReference type="Pfam" id="PF11716"/>
    </source>
</evidence>
<organism evidence="4 5">
    <name type="scientific">Streptomyces hiroshimensis</name>
    <dbReference type="NCBI Taxonomy" id="66424"/>
    <lineage>
        <taxon>Bacteria</taxon>
        <taxon>Bacillati</taxon>
        <taxon>Actinomycetota</taxon>
        <taxon>Actinomycetes</taxon>
        <taxon>Kitasatosporales</taxon>
        <taxon>Streptomycetaceae</taxon>
        <taxon>Streptomyces</taxon>
    </lineage>
</organism>
<reference evidence="5" key="1">
    <citation type="journal article" date="2019" name="Int. J. Syst. Evol. Microbiol.">
        <title>The Global Catalogue of Microorganisms (GCM) 10K type strain sequencing project: providing services to taxonomists for standard genome sequencing and annotation.</title>
        <authorList>
            <consortium name="The Broad Institute Genomics Platform"/>
            <consortium name="The Broad Institute Genome Sequencing Center for Infectious Disease"/>
            <person name="Wu L."/>
            <person name="Ma J."/>
        </authorList>
    </citation>
    <scope>NUCLEOTIDE SEQUENCE [LARGE SCALE GENOMIC DNA]</scope>
    <source>
        <strain evidence="5">JCM 4586</strain>
    </source>
</reference>
<dbReference type="Gene3D" id="1.20.120.450">
    <property type="entry name" value="dinb family like domain"/>
    <property type="match status" value="1"/>
</dbReference>
<dbReference type="EMBL" id="BMUT01000007">
    <property type="protein sequence ID" value="GGX88623.1"/>
    <property type="molecule type" value="Genomic_DNA"/>
</dbReference>
<evidence type="ECO:0000259" key="2">
    <source>
        <dbReference type="Pfam" id="PF07398"/>
    </source>
</evidence>
<evidence type="ECO:0008006" key="6">
    <source>
        <dbReference type="Google" id="ProtNLM"/>
    </source>
</evidence>
<dbReference type="InterPro" id="IPR010872">
    <property type="entry name" value="MDMPI_C-term_domain"/>
</dbReference>
<evidence type="ECO:0000256" key="1">
    <source>
        <dbReference type="SAM" id="MobiDB-lite"/>
    </source>
</evidence>
<gene>
    <name evidence="4" type="ORF">GCM10010324_38010</name>
</gene>
<dbReference type="InterPro" id="IPR017517">
    <property type="entry name" value="Maleyloyr_isom"/>
</dbReference>
<keyword evidence="5" id="KW-1185">Reference proteome</keyword>
<dbReference type="PANTHER" id="PTHR40758:SF1">
    <property type="entry name" value="CONSERVED PROTEIN"/>
    <property type="match status" value="1"/>
</dbReference>
<dbReference type="PANTHER" id="PTHR40758">
    <property type="entry name" value="CONSERVED PROTEIN"/>
    <property type="match status" value="1"/>
</dbReference>
<proteinExistence type="predicted"/>
<evidence type="ECO:0000313" key="4">
    <source>
        <dbReference type="EMBL" id="GGX88623.1"/>
    </source>
</evidence>
<protein>
    <recommendedName>
        <fullName evidence="6">Maleylpyruvate isomerase family mycothiol-dependent enzyme</fullName>
    </recommendedName>
</protein>
<sequence length="274" mass="29226">MSLLSFDRFCAEILTQTDLLRSRIQGADTRAPVPSCPGWDLGRLLRHLGGTHRRTEEIVRTRATRATGEPGPGTVAGARSRPRSADESAAALGSWLADGAARLVGTLREAGPDAGAGTVAEERPPAFWARRMAHETAVHRADAALAAGTDFDLDEELALDALDEWMDFASRPEVTEAAPGAPPLLGPGRTLYFHATGPAPDTTAGEWLVDLTGGTARRRAAHAKAAVSVRGPLTDLLLFLYRRPTPSGSGGVEILGDEPLLDLWLERSGSWLRK</sequence>
<feature type="region of interest" description="Disordered" evidence="1">
    <location>
        <begin position="65"/>
        <end position="84"/>
    </location>
</feature>
<dbReference type="SUPFAM" id="SSF109854">
    <property type="entry name" value="DinB/YfiT-like putative metalloenzymes"/>
    <property type="match status" value="1"/>
</dbReference>
<dbReference type="InterPro" id="IPR024344">
    <property type="entry name" value="MDMPI_metal-binding"/>
</dbReference>
<dbReference type="Pfam" id="PF11716">
    <property type="entry name" value="MDMPI_N"/>
    <property type="match status" value="1"/>
</dbReference>
<dbReference type="Pfam" id="PF07398">
    <property type="entry name" value="MDMPI_C"/>
    <property type="match status" value="1"/>
</dbReference>
<dbReference type="InterPro" id="IPR034660">
    <property type="entry name" value="DinB/YfiT-like"/>
</dbReference>
<dbReference type="Proteomes" id="UP000659223">
    <property type="component" value="Unassembled WGS sequence"/>
</dbReference>